<dbReference type="Gene3D" id="2.20.110.10">
    <property type="entry name" value="Histone H3 K4-specific methyltransferase SET7/9 N-terminal domain"/>
    <property type="match status" value="1"/>
</dbReference>
<dbReference type="PANTHER" id="PTHR46437:SF1">
    <property type="entry name" value="MORN REPEAT-CONTAINING PROTEIN 5"/>
    <property type="match status" value="1"/>
</dbReference>
<dbReference type="GeneID" id="113402519"/>
<feature type="compositionally biased region" description="Polar residues" evidence="7">
    <location>
        <begin position="243"/>
        <end position="254"/>
    </location>
</feature>
<dbReference type="SUPFAM" id="SSF82185">
    <property type="entry name" value="Histone H3 K4-specific methyltransferase SET7/9 N-terminal domain"/>
    <property type="match status" value="1"/>
</dbReference>
<evidence type="ECO:0000256" key="1">
    <source>
        <dbReference type="ARBA" id="ARBA00004230"/>
    </source>
</evidence>
<dbReference type="RefSeq" id="XP_064072326.1">
    <property type="nucleotide sequence ID" value="XM_064216256.1"/>
</dbReference>
<dbReference type="SMART" id="SM00698">
    <property type="entry name" value="MORN"/>
    <property type="match status" value="2"/>
</dbReference>
<keyword evidence="4" id="KW-0282">Flagellum</keyword>
<comment type="subcellular location">
    <subcellularLocation>
        <location evidence="1">Cell projection</location>
        <location evidence="1">Cilium</location>
        <location evidence="1">Flagellum</location>
    </subcellularLocation>
</comment>
<feature type="region of interest" description="Disordered" evidence="7">
    <location>
        <begin position="232"/>
        <end position="260"/>
    </location>
</feature>
<dbReference type="Proteomes" id="UP001652626">
    <property type="component" value="Chromosome 11"/>
</dbReference>
<keyword evidence="8" id="KW-1185">Reference proteome</keyword>
<name>A0ABM4AM01_VANTA</name>
<evidence type="ECO:0000256" key="6">
    <source>
        <dbReference type="ARBA" id="ARBA00023273"/>
    </source>
</evidence>
<evidence type="ECO:0000256" key="5">
    <source>
        <dbReference type="ARBA" id="ARBA00023069"/>
    </source>
</evidence>
<evidence type="ECO:0000256" key="7">
    <source>
        <dbReference type="SAM" id="MobiDB-lite"/>
    </source>
</evidence>
<evidence type="ECO:0000313" key="9">
    <source>
        <dbReference type="RefSeq" id="XP_064072326.1"/>
    </source>
</evidence>
<reference evidence="9" key="1">
    <citation type="submission" date="2025-08" db="UniProtKB">
        <authorList>
            <consortium name="RefSeq"/>
        </authorList>
    </citation>
    <scope>IDENTIFICATION</scope>
    <source>
        <tissue evidence="9">Whole body</tissue>
    </source>
</reference>
<evidence type="ECO:0000256" key="2">
    <source>
        <dbReference type="ARBA" id="ARBA00016322"/>
    </source>
</evidence>
<evidence type="ECO:0000256" key="4">
    <source>
        <dbReference type="ARBA" id="ARBA00022846"/>
    </source>
</evidence>
<keyword evidence="5" id="KW-0969">Cilium</keyword>
<sequence>MSIIKSRDSAEAGAKRVSQWEDLMRKFSEAHNVECKTISLDIPRVQRSMKKFPTGSQYEGTWDMLGMSGYGVYKFLNDVVYEGEFDDGMFHGEGQLVYPSGTILRGTWNKGHLTERKLIFADGLEYNEIDWKYCRMPDRRYTIEYDDGLKPAGKSYLTADQPSRPVPPGYYDTGDGFYDPKTKVVYKVEDLNAIIRSPSVREQKWIIENCRTSPDLPLGPRKDLYEEWLEPQVSLPKPPPPASTSRATQSTQPANELEPEIVDGRESIFWRKSSSRWNQRPLIKFDAQL</sequence>
<dbReference type="InterPro" id="IPR042814">
    <property type="entry name" value="Morn5"/>
</dbReference>
<keyword evidence="3" id="KW-0677">Repeat</keyword>
<gene>
    <name evidence="9" type="primary">LOC113402519</name>
</gene>
<organism evidence="8 9">
    <name type="scientific">Vanessa tameamea</name>
    <name type="common">Kamehameha butterfly</name>
    <dbReference type="NCBI Taxonomy" id="334116"/>
    <lineage>
        <taxon>Eukaryota</taxon>
        <taxon>Metazoa</taxon>
        <taxon>Ecdysozoa</taxon>
        <taxon>Arthropoda</taxon>
        <taxon>Hexapoda</taxon>
        <taxon>Insecta</taxon>
        <taxon>Pterygota</taxon>
        <taxon>Neoptera</taxon>
        <taxon>Endopterygota</taxon>
        <taxon>Lepidoptera</taxon>
        <taxon>Glossata</taxon>
        <taxon>Ditrysia</taxon>
        <taxon>Papilionoidea</taxon>
        <taxon>Nymphalidae</taxon>
        <taxon>Nymphalinae</taxon>
        <taxon>Vanessa</taxon>
    </lineage>
</organism>
<dbReference type="InterPro" id="IPR003409">
    <property type="entry name" value="MORN"/>
</dbReference>
<evidence type="ECO:0000313" key="8">
    <source>
        <dbReference type="Proteomes" id="UP001652626"/>
    </source>
</evidence>
<keyword evidence="6" id="KW-0966">Cell projection</keyword>
<dbReference type="Pfam" id="PF02493">
    <property type="entry name" value="MORN"/>
    <property type="match status" value="2"/>
</dbReference>
<accession>A0ABM4AM01</accession>
<evidence type="ECO:0000256" key="3">
    <source>
        <dbReference type="ARBA" id="ARBA00022737"/>
    </source>
</evidence>
<protein>
    <recommendedName>
        <fullName evidence="2">MORN repeat-containing protein 5</fullName>
    </recommendedName>
</protein>
<dbReference type="PANTHER" id="PTHR46437">
    <property type="entry name" value="MORN REPEAT-CONTAINING PROTEIN 5"/>
    <property type="match status" value="1"/>
</dbReference>
<proteinExistence type="predicted"/>